<gene>
    <name evidence="2" type="ORF">OEZ85_013638</name>
</gene>
<feature type="region of interest" description="Disordered" evidence="1">
    <location>
        <begin position="29"/>
        <end position="49"/>
    </location>
</feature>
<dbReference type="EMBL" id="CP126224">
    <property type="protein sequence ID" value="WIA24014.1"/>
    <property type="molecule type" value="Genomic_DNA"/>
</dbReference>
<organism evidence="2 3">
    <name type="scientific">Tetradesmus obliquus</name>
    <name type="common">Green alga</name>
    <name type="synonym">Acutodesmus obliquus</name>
    <dbReference type="NCBI Taxonomy" id="3088"/>
    <lineage>
        <taxon>Eukaryota</taxon>
        <taxon>Viridiplantae</taxon>
        <taxon>Chlorophyta</taxon>
        <taxon>core chlorophytes</taxon>
        <taxon>Chlorophyceae</taxon>
        <taxon>CS clade</taxon>
        <taxon>Sphaeropleales</taxon>
        <taxon>Scenedesmaceae</taxon>
        <taxon>Tetradesmus</taxon>
    </lineage>
</organism>
<evidence type="ECO:0000313" key="2">
    <source>
        <dbReference type="EMBL" id="WIA24014.1"/>
    </source>
</evidence>
<name>A0ABY8URI4_TETOB</name>
<proteinExistence type="predicted"/>
<feature type="region of interest" description="Disordered" evidence="1">
    <location>
        <begin position="1002"/>
        <end position="1047"/>
    </location>
</feature>
<protein>
    <submittedName>
        <fullName evidence="2">Uncharacterized protein</fullName>
    </submittedName>
</protein>
<keyword evidence="3" id="KW-1185">Reference proteome</keyword>
<reference evidence="2 3" key="1">
    <citation type="submission" date="2023-05" db="EMBL/GenBank/DDBJ databases">
        <title>A 100% complete, gapless, phased diploid assembly of the Scenedesmus obliquus UTEX 3031 genome.</title>
        <authorList>
            <person name="Biondi T.C."/>
            <person name="Hanschen E.R."/>
            <person name="Kwon T."/>
            <person name="Eng W."/>
            <person name="Kruse C.P.S."/>
            <person name="Koehler S.I."/>
            <person name="Kunde Y."/>
            <person name="Gleasner C.D."/>
            <person name="You Mak K.T."/>
            <person name="Polle J."/>
            <person name="Hovde B.T."/>
            <person name="Starkenburg S.R."/>
        </authorList>
    </citation>
    <scope>NUCLEOTIDE SEQUENCE [LARGE SCALE GENOMIC DNA]</scope>
    <source>
        <strain evidence="2 3">DOE0152z</strain>
    </source>
</reference>
<evidence type="ECO:0000313" key="3">
    <source>
        <dbReference type="Proteomes" id="UP001244341"/>
    </source>
</evidence>
<accession>A0ABY8URI4</accession>
<feature type="compositionally biased region" description="Pro residues" evidence="1">
    <location>
        <begin position="29"/>
        <end position="42"/>
    </location>
</feature>
<evidence type="ECO:0000256" key="1">
    <source>
        <dbReference type="SAM" id="MobiDB-lite"/>
    </source>
</evidence>
<sequence length="1144" mass="124495">MGGDSGHRALPYLYANYWRRHKSYPRWCKPPPPRPSPSPSPSLPTDGGGYMSYMLEGTRNHWKNSVRNNMYPRTYALQQGRDDLSLFSGDHGTFSLAALPRQPSPAALVGKLKPATDDMVKAGWKAAGTTTSQLGKFIIDCIGKEPCAKEMGSAIKFLGGLVKSMPKLLNVGFPLLGVVLNVLVSLFWPDTAGPPPLTIEQVKDEIDKKVLEAADKLGRQLLASIALYTDATIGKAIANIEIETAVKALSQNSAFMSGLDELNQGLDVCAEFNAAGNCTLLNQQVFTSLGNLVSNVIPDTLEKIFPSNDPDIKDYAAARRIPYLVAFGQLALPFMFQWAWMADGLSAIPAVKPPNTNYRLNAQLRKTLVALSDAIDTAIVQSIARRTDEDMRFWTFDGSTAGKTVPFECGFGGANKALQWCLTDAYPNGGGENELMVAPFQGIDEVNDPHHRFLMFRRIGMVQYAQSVRWGTTTPLLYASLVGASAPARTWALWGTDLRQNASANANARAAVTPVFKVKVAHVGPVGGSCTFQGLPWWKEPEQGCTPSLKFGPNAGNNCNPAEEADEDLPYYLCLQCANSICKKKYNTMCDASSWCGRGNCHVGNSFAEYLGNRDESTACNGPLDLKALEADCKSKARRDWVLNGCDTPDHRRSEMKTDGWTRYRKCYMPTPPNTGLGGLFDTCHNSFVNGKVVLEDIYTSDKSKWVSESARYAGGCNHQNSLGATTTCDCKVTDGEGIWPRYCGPTGYHDYEARRYLPRLNYPEALTPSKDKLEGFSGGGKFPFDYEQRGNITGITMGFMKLFHQFMYVGVNYTSGQRLVTPDYAKTYELAHQFDGDSVTWCDVRLGPGQLITGAVGVHDMAAVYLTPNIETKVPDKSFILRGITYMVSNVNETDWTVTPAFNVTCGDAPGSPSVSPDAVQAGKDKTFIPSAPEGGYGLIDNNLVLSVDTGSDAWLCHLDVLGINGDEVTPDLRNQITGFKFSWCWGELQLPGPQDWEECIRNGGSTTCSPDIPDPPPASPTPPPASPSPPPAQPPASPSPAPPPSDCTAVNWQLCPTPVTTNSSRYCINDKQFPCTCYTSERQVSGCNVPACYDPTQYNCVNTTKILGYQTLSPCTGDACPGKCTITAGKPWDNDCRPQVGR</sequence>
<feature type="compositionally biased region" description="Pro residues" evidence="1">
    <location>
        <begin position="1014"/>
        <end position="1047"/>
    </location>
</feature>
<dbReference type="Proteomes" id="UP001244341">
    <property type="component" value="Chromosome 17b"/>
</dbReference>